<reference evidence="2" key="1">
    <citation type="submission" date="2016-02" db="EMBL/GenBank/DDBJ databases">
        <title>Genomic sequences of Ochrobactrum anthropi.</title>
        <authorList>
            <person name="Chudasama K.S."/>
            <person name="Thaker V.S."/>
        </authorList>
    </citation>
    <scope>NUCLEOTIDE SEQUENCE [LARGE SCALE GENOMIC DNA]</scope>
    <source>
        <strain evidence="2">SUBG007</strain>
    </source>
</reference>
<evidence type="ECO:0000313" key="2">
    <source>
        <dbReference type="EMBL" id="KYB45426.1"/>
    </source>
</evidence>
<dbReference type="EMBL" id="LUAY01004919">
    <property type="protein sequence ID" value="KYB45426.1"/>
    <property type="molecule type" value="Genomic_DNA"/>
</dbReference>
<gene>
    <name evidence="2" type="ORF">AB664_40885</name>
</gene>
<protein>
    <recommendedName>
        <fullName evidence="1">Bacterial alpha-2-macroglobulin MG10 domain-containing protein</fullName>
    </recommendedName>
</protein>
<dbReference type="PANTHER" id="PTHR40094:SF1">
    <property type="entry name" value="UBIQUITIN DOMAIN-CONTAINING PROTEIN"/>
    <property type="match status" value="1"/>
</dbReference>
<accession>A0A656Z7Q2</accession>
<dbReference type="PANTHER" id="PTHR40094">
    <property type="entry name" value="ALPHA-2-MACROGLOBULIN HOMOLOG"/>
    <property type="match status" value="1"/>
</dbReference>
<sequence length="254" mass="27432">MLALASETKPAPKVLPSLITLVEFQREKARYLSTQDQAWMLLAARGLQDDNGAISLDINGTAHQGAFSERLNGAALETQPLVVTNKGQGSVDAVVTAVAAPAQSLPAGGEGFNIERTYYTLDGEPANVTGVNQNERYVVVLKIDDLQEWQSRLLVTDLLPAGFEIDNPGLVSSADLGNFPWLESTQAAHLEFRNDRFVAAFDRSAGEKKPITLAYVVRAVTPGLYTHPAATVEDMYRPQFAARTATSMMEVAAP</sequence>
<feature type="domain" description="Bacterial alpha-2-macroglobulin MG10" evidence="1">
    <location>
        <begin position="111"/>
        <end position="238"/>
    </location>
</feature>
<organism evidence="2">
    <name type="scientific">Brucella anthropi</name>
    <name type="common">Ochrobactrum anthropi</name>
    <dbReference type="NCBI Taxonomy" id="529"/>
    <lineage>
        <taxon>Bacteria</taxon>
        <taxon>Pseudomonadati</taxon>
        <taxon>Pseudomonadota</taxon>
        <taxon>Alphaproteobacteria</taxon>
        <taxon>Hyphomicrobiales</taxon>
        <taxon>Brucellaceae</taxon>
        <taxon>Brucella/Ochrobactrum group</taxon>
        <taxon>Brucella</taxon>
    </lineage>
</organism>
<dbReference type="InterPro" id="IPR051802">
    <property type="entry name" value="YfhM-like"/>
</dbReference>
<evidence type="ECO:0000259" key="1">
    <source>
        <dbReference type="Pfam" id="PF17973"/>
    </source>
</evidence>
<dbReference type="AlphaFoldDB" id="A0A656Z7Q2"/>
<dbReference type="GO" id="GO:0004866">
    <property type="term" value="F:endopeptidase inhibitor activity"/>
    <property type="evidence" value="ECO:0007669"/>
    <property type="project" value="TreeGrafter"/>
</dbReference>
<proteinExistence type="predicted"/>
<comment type="caution">
    <text evidence="2">The sequence shown here is derived from an EMBL/GenBank/DDBJ whole genome shotgun (WGS) entry which is preliminary data.</text>
</comment>
<name>A0A656Z7Q2_BRUAN</name>
<dbReference type="InterPro" id="IPR041246">
    <property type="entry name" value="Bact_MG10"/>
</dbReference>
<dbReference type="Pfam" id="PF17973">
    <property type="entry name" value="bMG10"/>
    <property type="match status" value="1"/>
</dbReference>